<evidence type="ECO:0000313" key="6">
    <source>
        <dbReference type="EMBL" id="SLN49324.1"/>
    </source>
</evidence>
<dbReference type="InterPro" id="IPR013249">
    <property type="entry name" value="RNA_pol_sigma70_r4_t2"/>
</dbReference>
<name>A0A1Y5SYD0_9RHOB</name>
<evidence type="ECO:0000313" key="7">
    <source>
        <dbReference type="Proteomes" id="UP000193827"/>
    </source>
</evidence>
<evidence type="ECO:0000256" key="1">
    <source>
        <dbReference type="ARBA" id="ARBA00010641"/>
    </source>
</evidence>
<dbReference type="Proteomes" id="UP000193827">
    <property type="component" value="Unassembled WGS sequence"/>
</dbReference>
<keyword evidence="3" id="KW-0731">Sigma factor</keyword>
<accession>A0A1Y5SYD0</accession>
<dbReference type="SUPFAM" id="SSF88946">
    <property type="entry name" value="Sigma2 domain of RNA polymerase sigma factors"/>
    <property type="match status" value="1"/>
</dbReference>
<keyword evidence="4" id="KW-0804">Transcription</keyword>
<dbReference type="CDD" id="cd06171">
    <property type="entry name" value="Sigma70_r4"/>
    <property type="match status" value="1"/>
</dbReference>
<gene>
    <name evidence="6" type="primary">sigH</name>
    <name evidence="6" type="ORF">PEL8287_02571</name>
</gene>
<protein>
    <submittedName>
        <fullName evidence="6">ECF RNA polymerase sigma factor SigH</fullName>
    </submittedName>
</protein>
<keyword evidence="7" id="KW-1185">Reference proteome</keyword>
<keyword evidence="2" id="KW-0805">Transcription regulation</keyword>
<dbReference type="NCBIfam" id="TIGR02937">
    <property type="entry name" value="sigma70-ECF"/>
    <property type="match status" value="1"/>
</dbReference>
<dbReference type="GO" id="GO:0016987">
    <property type="term" value="F:sigma factor activity"/>
    <property type="evidence" value="ECO:0007669"/>
    <property type="project" value="UniProtKB-KW"/>
</dbReference>
<sequence>MSSFTPDTRLDSWLFRIMRNNWIDQHRAARPTVDIDDAEILQPLVGQDGPRSTEARLELQRVSTAMNELPEDQRAVLMLVCVEGHKYREAAEMLEVPVGTIMSRLARARGNLADKLGIGQMSATRKKGEAE</sequence>
<dbReference type="AlphaFoldDB" id="A0A1Y5SYD0"/>
<dbReference type="PANTHER" id="PTHR43133:SF25">
    <property type="entry name" value="RNA POLYMERASE SIGMA FACTOR RFAY-RELATED"/>
    <property type="match status" value="1"/>
</dbReference>
<feature type="domain" description="RNA polymerase sigma factor 70 region 4 type 2" evidence="5">
    <location>
        <begin position="60"/>
        <end position="110"/>
    </location>
</feature>
<organism evidence="6 7">
    <name type="scientific">Roseovarius litorisediminis</name>
    <dbReference type="NCBI Taxonomy" id="1312363"/>
    <lineage>
        <taxon>Bacteria</taxon>
        <taxon>Pseudomonadati</taxon>
        <taxon>Pseudomonadota</taxon>
        <taxon>Alphaproteobacteria</taxon>
        <taxon>Rhodobacterales</taxon>
        <taxon>Roseobacteraceae</taxon>
        <taxon>Roseovarius</taxon>
    </lineage>
</organism>
<dbReference type="InterPro" id="IPR039425">
    <property type="entry name" value="RNA_pol_sigma-70-like"/>
</dbReference>
<evidence type="ECO:0000256" key="4">
    <source>
        <dbReference type="ARBA" id="ARBA00023163"/>
    </source>
</evidence>
<dbReference type="InterPro" id="IPR014284">
    <property type="entry name" value="RNA_pol_sigma-70_dom"/>
</dbReference>
<dbReference type="GO" id="GO:0003677">
    <property type="term" value="F:DNA binding"/>
    <property type="evidence" value="ECO:0007669"/>
    <property type="project" value="InterPro"/>
</dbReference>
<evidence type="ECO:0000256" key="2">
    <source>
        <dbReference type="ARBA" id="ARBA00023015"/>
    </source>
</evidence>
<evidence type="ECO:0000259" key="5">
    <source>
        <dbReference type="Pfam" id="PF08281"/>
    </source>
</evidence>
<reference evidence="6 7" key="1">
    <citation type="submission" date="2017-03" db="EMBL/GenBank/DDBJ databases">
        <authorList>
            <person name="Afonso C.L."/>
            <person name="Miller P.J."/>
            <person name="Scott M.A."/>
            <person name="Spackman E."/>
            <person name="Goraichik I."/>
            <person name="Dimitrov K.M."/>
            <person name="Suarez D.L."/>
            <person name="Swayne D.E."/>
        </authorList>
    </citation>
    <scope>NUCLEOTIDE SEQUENCE [LARGE SCALE GENOMIC DNA]</scope>
    <source>
        <strain evidence="6 7">CECT 8287</strain>
    </source>
</reference>
<dbReference type="GO" id="GO:0006352">
    <property type="term" value="P:DNA-templated transcription initiation"/>
    <property type="evidence" value="ECO:0007669"/>
    <property type="project" value="InterPro"/>
</dbReference>
<evidence type="ECO:0000256" key="3">
    <source>
        <dbReference type="ARBA" id="ARBA00023082"/>
    </source>
</evidence>
<dbReference type="SUPFAM" id="SSF88659">
    <property type="entry name" value="Sigma3 and sigma4 domains of RNA polymerase sigma factors"/>
    <property type="match status" value="1"/>
</dbReference>
<dbReference type="InterPro" id="IPR036388">
    <property type="entry name" value="WH-like_DNA-bd_sf"/>
</dbReference>
<dbReference type="InterPro" id="IPR013325">
    <property type="entry name" value="RNA_pol_sigma_r2"/>
</dbReference>
<dbReference type="PANTHER" id="PTHR43133">
    <property type="entry name" value="RNA POLYMERASE ECF-TYPE SIGMA FACTO"/>
    <property type="match status" value="1"/>
</dbReference>
<dbReference type="Gene3D" id="1.10.1740.10">
    <property type="match status" value="1"/>
</dbReference>
<dbReference type="EMBL" id="FWFL01000006">
    <property type="protein sequence ID" value="SLN49324.1"/>
    <property type="molecule type" value="Genomic_DNA"/>
</dbReference>
<comment type="similarity">
    <text evidence="1">Belongs to the sigma-70 factor family. ECF subfamily.</text>
</comment>
<dbReference type="InterPro" id="IPR013324">
    <property type="entry name" value="RNA_pol_sigma_r3/r4-like"/>
</dbReference>
<proteinExistence type="inferred from homology"/>
<dbReference type="Pfam" id="PF08281">
    <property type="entry name" value="Sigma70_r4_2"/>
    <property type="match status" value="1"/>
</dbReference>
<dbReference type="Gene3D" id="1.10.10.10">
    <property type="entry name" value="Winged helix-like DNA-binding domain superfamily/Winged helix DNA-binding domain"/>
    <property type="match status" value="1"/>
</dbReference>